<feature type="domain" description="CMP/dCMP-type deaminase" evidence="5">
    <location>
        <begin position="3"/>
        <end position="134"/>
    </location>
</feature>
<keyword evidence="3" id="KW-0378">Hydrolase</keyword>
<dbReference type="GO" id="GO:0006152">
    <property type="term" value="P:purine nucleoside catabolic process"/>
    <property type="evidence" value="ECO:0007669"/>
    <property type="project" value="TreeGrafter"/>
</dbReference>
<keyword evidence="4" id="KW-0862">Zinc</keyword>
<reference evidence="6 7" key="1">
    <citation type="submission" date="2018-07" db="EMBL/GenBank/DDBJ databases">
        <title>Genomic Encyclopedia of Type Strains, Phase III (KMG-III): the genomes of soil and plant-associated and newly described type strains.</title>
        <authorList>
            <person name="Whitman W."/>
        </authorList>
    </citation>
    <scope>NUCLEOTIDE SEQUENCE [LARGE SCALE GENOMIC DNA]</scope>
    <source>
        <strain evidence="6 7">CECT 7958</strain>
    </source>
</reference>
<dbReference type="PROSITE" id="PS51747">
    <property type="entry name" value="CYT_DCMP_DEAMINASES_2"/>
    <property type="match status" value="1"/>
</dbReference>
<keyword evidence="2" id="KW-0479">Metal-binding</keyword>
<evidence type="ECO:0000256" key="3">
    <source>
        <dbReference type="ARBA" id="ARBA00022801"/>
    </source>
</evidence>
<dbReference type="InterPro" id="IPR002125">
    <property type="entry name" value="CMP_dCMP_dom"/>
</dbReference>
<dbReference type="FunFam" id="3.40.140.10:FF:000011">
    <property type="entry name" value="tRNA-specific adenosine deaminase"/>
    <property type="match status" value="1"/>
</dbReference>
<dbReference type="Pfam" id="PF00383">
    <property type="entry name" value="dCMP_cyt_deam_1"/>
    <property type="match status" value="1"/>
</dbReference>
<dbReference type="SUPFAM" id="SSF53927">
    <property type="entry name" value="Cytidine deaminase-like"/>
    <property type="match status" value="1"/>
</dbReference>
<dbReference type="CDD" id="cd01285">
    <property type="entry name" value="nucleoside_deaminase"/>
    <property type="match status" value="1"/>
</dbReference>
<dbReference type="InterPro" id="IPR016192">
    <property type="entry name" value="APOBEC/CMP_deaminase_Zn-bd"/>
</dbReference>
<dbReference type="PANTHER" id="PTHR11079">
    <property type="entry name" value="CYTOSINE DEAMINASE FAMILY MEMBER"/>
    <property type="match status" value="1"/>
</dbReference>
<accession>A0A368ZBX5</accession>
<dbReference type="Proteomes" id="UP000253436">
    <property type="component" value="Unassembled WGS sequence"/>
</dbReference>
<evidence type="ECO:0000313" key="6">
    <source>
        <dbReference type="EMBL" id="RCW90370.1"/>
    </source>
</evidence>
<gene>
    <name evidence="6" type="ORF">DFQ08_105262</name>
</gene>
<name>A0A368ZBX5_9FLAO</name>
<dbReference type="PROSITE" id="PS00903">
    <property type="entry name" value="CYT_DCMP_DEAMINASES_1"/>
    <property type="match status" value="1"/>
</dbReference>
<dbReference type="GO" id="GO:0047974">
    <property type="term" value="F:guanosine deaminase activity"/>
    <property type="evidence" value="ECO:0007669"/>
    <property type="project" value="TreeGrafter"/>
</dbReference>
<evidence type="ECO:0000256" key="2">
    <source>
        <dbReference type="ARBA" id="ARBA00022723"/>
    </source>
</evidence>
<keyword evidence="7" id="KW-1185">Reference proteome</keyword>
<evidence type="ECO:0000256" key="4">
    <source>
        <dbReference type="ARBA" id="ARBA00022833"/>
    </source>
</evidence>
<dbReference type="PANTHER" id="PTHR11079:SF161">
    <property type="entry name" value="CMP_DCMP-TYPE DEAMINASE DOMAIN-CONTAINING PROTEIN"/>
    <property type="match status" value="1"/>
</dbReference>
<dbReference type="AlphaFoldDB" id="A0A368ZBX5"/>
<dbReference type="GO" id="GO:0008270">
    <property type="term" value="F:zinc ion binding"/>
    <property type="evidence" value="ECO:0007669"/>
    <property type="project" value="InterPro"/>
</dbReference>
<sequence>MMKNKEQFMKEAVNAALKGMHNNEGGPFGCVIVKDGEIVGRGNNKVTSTNDPTAHAEVTAIRDACKNLDSFQLEGCEIYTSCEPCPMCLGAIYWARPDKVYYGSNQVDAANIGFDDEFIYKEIPLPYEKRSIPFEQLARDIALEPFTEWTKKIDKTAY</sequence>
<protein>
    <submittedName>
        <fullName evidence="6">tRNA(Arg) A34 adenosine deaminase TadA</fullName>
    </submittedName>
</protein>
<comment type="caution">
    <text evidence="6">The sequence shown here is derived from an EMBL/GenBank/DDBJ whole genome shotgun (WGS) entry which is preliminary data.</text>
</comment>
<evidence type="ECO:0000256" key="1">
    <source>
        <dbReference type="ARBA" id="ARBA00006576"/>
    </source>
</evidence>
<comment type="similarity">
    <text evidence="1">Belongs to the cytidine and deoxycytidylate deaminase family.</text>
</comment>
<dbReference type="Gene3D" id="3.40.140.10">
    <property type="entry name" value="Cytidine Deaminase, domain 2"/>
    <property type="match status" value="1"/>
</dbReference>
<dbReference type="EMBL" id="QPJO01000005">
    <property type="protein sequence ID" value="RCW90370.1"/>
    <property type="molecule type" value="Genomic_DNA"/>
</dbReference>
<organism evidence="6 7">
    <name type="scientific">Winogradskyella arenosi</name>
    <dbReference type="NCBI Taxonomy" id="533325"/>
    <lineage>
        <taxon>Bacteria</taxon>
        <taxon>Pseudomonadati</taxon>
        <taxon>Bacteroidota</taxon>
        <taxon>Flavobacteriia</taxon>
        <taxon>Flavobacteriales</taxon>
        <taxon>Flavobacteriaceae</taxon>
        <taxon>Winogradskyella</taxon>
    </lineage>
</organism>
<proteinExistence type="inferred from homology"/>
<evidence type="ECO:0000259" key="5">
    <source>
        <dbReference type="PROSITE" id="PS51747"/>
    </source>
</evidence>
<evidence type="ECO:0000313" key="7">
    <source>
        <dbReference type="Proteomes" id="UP000253436"/>
    </source>
</evidence>
<dbReference type="InterPro" id="IPR016193">
    <property type="entry name" value="Cytidine_deaminase-like"/>
</dbReference>